<dbReference type="Gene3D" id="3.40.50.720">
    <property type="entry name" value="NAD(P)-binding Rossmann-like Domain"/>
    <property type="match status" value="1"/>
</dbReference>
<sequence length="224" mass="23945">MKIILSGTTGFIGTEILNQALASAEITSIIVLSRKPLPEKYTSNPKLKVIIIEDFISYSPEVLKELDGAVGCIWAIGAKSLDAATARKVTVDYTLAAVKAFSTLSGSKTQPFRFVFVSGAAVVRDQKANVWLFPTARKVAGEAEINLLAFAEKSDGKFESFITRPAFVLPKETGLQSLVMSLLPSLKVDALAAALLDTVANGGASRTLENADLARRGKELAELK</sequence>
<dbReference type="PANTHER" id="PTHR14097">
    <property type="entry name" value="OXIDOREDUCTASE HTATIP2"/>
    <property type="match status" value="1"/>
</dbReference>
<gene>
    <name evidence="1" type="ORF">VTL71DRAFT_9702</name>
</gene>
<evidence type="ECO:0008006" key="3">
    <source>
        <dbReference type="Google" id="ProtNLM"/>
    </source>
</evidence>
<dbReference type="SUPFAM" id="SSF51735">
    <property type="entry name" value="NAD(P)-binding Rossmann-fold domains"/>
    <property type="match status" value="1"/>
</dbReference>
<evidence type="ECO:0000313" key="1">
    <source>
        <dbReference type="EMBL" id="KAL2060307.1"/>
    </source>
</evidence>
<accession>A0ABR4BRL1</accession>
<organism evidence="1 2">
    <name type="scientific">Oculimacula yallundae</name>
    <dbReference type="NCBI Taxonomy" id="86028"/>
    <lineage>
        <taxon>Eukaryota</taxon>
        <taxon>Fungi</taxon>
        <taxon>Dikarya</taxon>
        <taxon>Ascomycota</taxon>
        <taxon>Pezizomycotina</taxon>
        <taxon>Leotiomycetes</taxon>
        <taxon>Helotiales</taxon>
        <taxon>Ploettnerulaceae</taxon>
        <taxon>Oculimacula</taxon>
    </lineage>
</organism>
<dbReference type="InterPro" id="IPR036291">
    <property type="entry name" value="NAD(P)-bd_dom_sf"/>
</dbReference>
<evidence type="ECO:0000313" key="2">
    <source>
        <dbReference type="Proteomes" id="UP001595075"/>
    </source>
</evidence>
<dbReference type="PANTHER" id="PTHR14097:SF9">
    <property type="entry name" value="EPIMERASE, PUTATIVE (AFU_ORTHOLOGUE AFUA_8G07320)-RELATED"/>
    <property type="match status" value="1"/>
</dbReference>
<protein>
    <recommendedName>
        <fullName evidence="3">NAD(P)-binding domain-containing protein</fullName>
    </recommendedName>
</protein>
<name>A0ABR4BRL1_9HELO</name>
<dbReference type="EMBL" id="JAZHXI010000023">
    <property type="protein sequence ID" value="KAL2060307.1"/>
    <property type="molecule type" value="Genomic_DNA"/>
</dbReference>
<dbReference type="Proteomes" id="UP001595075">
    <property type="component" value="Unassembled WGS sequence"/>
</dbReference>
<keyword evidence="2" id="KW-1185">Reference proteome</keyword>
<comment type="caution">
    <text evidence="1">The sequence shown here is derived from an EMBL/GenBank/DDBJ whole genome shotgun (WGS) entry which is preliminary data.</text>
</comment>
<reference evidence="1 2" key="1">
    <citation type="journal article" date="2024" name="Commun. Biol.">
        <title>Comparative genomic analysis of thermophilic fungi reveals convergent evolutionary adaptations and gene losses.</title>
        <authorList>
            <person name="Steindorff A.S."/>
            <person name="Aguilar-Pontes M.V."/>
            <person name="Robinson A.J."/>
            <person name="Andreopoulos B."/>
            <person name="LaButti K."/>
            <person name="Kuo A."/>
            <person name="Mondo S."/>
            <person name="Riley R."/>
            <person name="Otillar R."/>
            <person name="Haridas S."/>
            <person name="Lipzen A."/>
            <person name="Grimwood J."/>
            <person name="Schmutz J."/>
            <person name="Clum A."/>
            <person name="Reid I.D."/>
            <person name="Moisan M.C."/>
            <person name="Butler G."/>
            <person name="Nguyen T.T.M."/>
            <person name="Dewar K."/>
            <person name="Conant G."/>
            <person name="Drula E."/>
            <person name="Henrissat B."/>
            <person name="Hansel C."/>
            <person name="Singer S."/>
            <person name="Hutchinson M.I."/>
            <person name="de Vries R.P."/>
            <person name="Natvig D.O."/>
            <person name="Powell A.J."/>
            <person name="Tsang A."/>
            <person name="Grigoriev I.V."/>
        </authorList>
    </citation>
    <scope>NUCLEOTIDE SEQUENCE [LARGE SCALE GENOMIC DNA]</scope>
    <source>
        <strain evidence="1 2">CBS 494.80</strain>
    </source>
</reference>
<proteinExistence type="predicted"/>